<reference evidence="2" key="1">
    <citation type="submission" date="2022-08" db="EMBL/GenBank/DDBJ databases">
        <title>A Global Phylogenomic Analysis of the Shiitake Genus Lentinula.</title>
        <authorList>
            <consortium name="DOE Joint Genome Institute"/>
            <person name="Sierra-Patev S."/>
            <person name="Min B."/>
            <person name="Naranjo-Ortiz M."/>
            <person name="Looney B."/>
            <person name="Konkel Z."/>
            <person name="Slot J.C."/>
            <person name="Sakamoto Y."/>
            <person name="Steenwyk J.L."/>
            <person name="Rokas A."/>
            <person name="Carro J."/>
            <person name="Camarero S."/>
            <person name="Ferreira P."/>
            <person name="Molpeceres G."/>
            <person name="Ruiz-Duenas F.J."/>
            <person name="Serrano A."/>
            <person name="Henrissat B."/>
            <person name="Drula E."/>
            <person name="Hughes K.W."/>
            <person name="Mata J.L."/>
            <person name="Ishikawa N.K."/>
            <person name="Vargas-Isla R."/>
            <person name="Ushijima S."/>
            <person name="Smith C.A."/>
            <person name="Ahrendt S."/>
            <person name="Andreopoulos W."/>
            <person name="He G."/>
            <person name="Labutti K."/>
            <person name="Lipzen A."/>
            <person name="Ng V."/>
            <person name="Riley R."/>
            <person name="Sandor L."/>
            <person name="Barry K."/>
            <person name="Martinez A.T."/>
            <person name="Xiao Y."/>
            <person name="Gibbons J.G."/>
            <person name="Terashima K."/>
            <person name="Grigoriev I.V."/>
            <person name="Hibbett D.S."/>
        </authorList>
    </citation>
    <scope>NUCLEOTIDE SEQUENCE</scope>
    <source>
        <strain evidence="2">RHP3577 ss4</strain>
    </source>
</reference>
<name>A0ABQ8W0R0_9AGAR</name>
<proteinExistence type="predicted"/>
<gene>
    <name evidence="2" type="ORF">C8R41DRAFT_892896</name>
</gene>
<evidence type="ECO:0000313" key="2">
    <source>
        <dbReference type="EMBL" id="KAJ4500530.1"/>
    </source>
</evidence>
<accession>A0ABQ8W0R0</accession>
<feature type="region of interest" description="Disordered" evidence="1">
    <location>
        <begin position="1"/>
        <end position="71"/>
    </location>
</feature>
<evidence type="ECO:0000256" key="1">
    <source>
        <dbReference type="SAM" id="MobiDB-lite"/>
    </source>
</evidence>
<evidence type="ECO:0000313" key="3">
    <source>
        <dbReference type="Proteomes" id="UP001150217"/>
    </source>
</evidence>
<sequence length="219" mass="25410">MASDAVKKAQQKLFRGGNNSNNDGLPRSKPALTINIPAVPSTPRPPAAAPPKSTKVSDPSPDNAELDARQQQDDCSYRKHLVHWKHWGPYLSDCRWATVRKDYLANGDAWSHFPHEHTRSRAYRWGKDSNHGEDVKELYYYLDSTPSHSYVEFLYKYPQRRYPYKELVTENRNRSCDIAGYEILDLDTFNEDRYQDVFIEYAKDEDKPDNVYIGITAYN</sequence>
<comment type="caution">
    <text evidence="2">The sequence shown here is derived from an EMBL/GenBank/DDBJ whole genome shotgun (WGS) entry which is preliminary data.</text>
</comment>
<dbReference type="Proteomes" id="UP001150217">
    <property type="component" value="Unassembled WGS sequence"/>
</dbReference>
<dbReference type="EMBL" id="JANVFT010000005">
    <property type="protein sequence ID" value="KAJ4500530.1"/>
    <property type="molecule type" value="Genomic_DNA"/>
</dbReference>
<keyword evidence="3" id="KW-1185">Reference proteome</keyword>
<protein>
    <submittedName>
        <fullName evidence="2">Uncharacterized protein</fullName>
    </submittedName>
</protein>
<organism evidence="2 3">
    <name type="scientific">Lentinula lateritia</name>
    <dbReference type="NCBI Taxonomy" id="40482"/>
    <lineage>
        <taxon>Eukaryota</taxon>
        <taxon>Fungi</taxon>
        <taxon>Dikarya</taxon>
        <taxon>Basidiomycota</taxon>
        <taxon>Agaricomycotina</taxon>
        <taxon>Agaricomycetes</taxon>
        <taxon>Agaricomycetidae</taxon>
        <taxon>Agaricales</taxon>
        <taxon>Marasmiineae</taxon>
        <taxon>Omphalotaceae</taxon>
        <taxon>Lentinula</taxon>
    </lineage>
</organism>
<feature type="compositionally biased region" description="Pro residues" evidence="1">
    <location>
        <begin position="40"/>
        <end position="49"/>
    </location>
</feature>